<evidence type="ECO:0000313" key="3">
    <source>
        <dbReference type="Proteomes" id="UP001170717"/>
    </source>
</evidence>
<organism evidence="2 3">
    <name type="scientific">Alteromonas stellipolaris</name>
    <dbReference type="NCBI Taxonomy" id="233316"/>
    <lineage>
        <taxon>Bacteria</taxon>
        <taxon>Pseudomonadati</taxon>
        <taxon>Pseudomonadota</taxon>
        <taxon>Gammaproteobacteria</taxon>
        <taxon>Alteromonadales</taxon>
        <taxon>Alteromonadaceae</taxon>
        <taxon>Alteromonas/Salinimonas group</taxon>
        <taxon>Alteromonas</taxon>
    </lineage>
</organism>
<reference evidence="2" key="1">
    <citation type="submission" date="2023-07" db="EMBL/GenBank/DDBJ databases">
        <title>Genome content predicts the carbon catabolic preferences of heterotrophic bacteria.</title>
        <authorList>
            <person name="Gralka M."/>
        </authorList>
    </citation>
    <scope>NUCLEOTIDE SEQUENCE</scope>
    <source>
        <strain evidence="2">F2M12</strain>
    </source>
</reference>
<feature type="region of interest" description="Disordered" evidence="1">
    <location>
        <begin position="50"/>
        <end position="145"/>
    </location>
</feature>
<evidence type="ECO:0008006" key="4">
    <source>
        <dbReference type="Google" id="ProtNLM"/>
    </source>
</evidence>
<feature type="compositionally biased region" description="Polar residues" evidence="1">
    <location>
        <begin position="50"/>
        <end position="59"/>
    </location>
</feature>
<feature type="compositionally biased region" description="Low complexity" evidence="1">
    <location>
        <begin position="87"/>
        <end position="99"/>
    </location>
</feature>
<protein>
    <recommendedName>
        <fullName evidence="4">Ribosomal-protein-alanine N-acetyltransferase</fullName>
    </recommendedName>
</protein>
<dbReference type="EMBL" id="JAUOQI010000008">
    <property type="protein sequence ID" value="MDO6578329.1"/>
    <property type="molecule type" value="Genomic_DNA"/>
</dbReference>
<gene>
    <name evidence="2" type="ORF">Q4527_13060</name>
</gene>
<feature type="compositionally biased region" description="Low complexity" evidence="1">
    <location>
        <begin position="116"/>
        <end position="145"/>
    </location>
</feature>
<comment type="caution">
    <text evidence="2">The sequence shown here is derived from an EMBL/GenBank/DDBJ whole genome shotgun (WGS) entry which is preliminary data.</text>
</comment>
<proteinExistence type="predicted"/>
<evidence type="ECO:0000313" key="2">
    <source>
        <dbReference type="EMBL" id="MDO6578329.1"/>
    </source>
</evidence>
<dbReference type="Proteomes" id="UP001170717">
    <property type="component" value="Unassembled WGS sequence"/>
</dbReference>
<feature type="compositionally biased region" description="Polar residues" evidence="1">
    <location>
        <begin position="72"/>
        <end position="86"/>
    </location>
</feature>
<name>A0AAW7Z0S4_9ALTE</name>
<evidence type="ECO:0000256" key="1">
    <source>
        <dbReference type="SAM" id="MobiDB-lite"/>
    </source>
</evidence>
<dbReference type="RefSeq" id="WP_303497648.1">
    <property type="nucleotide sequence ID" value="NZ_JAUOQA010000006.1"/>
</dbReference>
<sequence length="226" mass="23870">MSLSTFQRAVLQEMGIPVWVSQSSLQDENTNSVATGVANKPFVNASFATTSNHSSTIPSNEEKQNRLAQLRAQVSSDSTKASGQTKAASSNASDSWSAAQRSVDSAEDSNVDSTTSKSASQVKSVNASSQSSSHSSNVLSNPASSNTPALVELTQAQRLQGKQWLQDLDVALAYLQLSFTSTQVKIGQDVAVTNGGIVLPSAPHLLTAAMQRQLWKMLCALPNNVS</sequence>
<accession>A0AAW7Z0S4</accession>
<dbReference type="AlphaFoldDB" id="A0AAW7Z0S4"/>